<accession>A0ABV3IU95</accession>
<name>A0ABV3IU95_9ACTN</name>
<organism evidence="2 3">
    <name type="scientific">Streptomyces roseoverticillatus</name>
    <dbReference type="NCBI Taxonomy" id="66429"/>
    <lineage>
        <taxon>Bacteria</taxon>
        <taxon>Bacillati</taxon>
        <taxon>Actinomycetota</taxon>
        <taxon>Actinomycetes</taxon>
        <taxon>Kitasatosporales</taxon>
        <taxon>Streptomycetaceae</taxon>
        <taxon>Streptomyces</taxon>
    </lineage>
</organism>
<sequence>MTPSRRRRRRRRHPVRSSAAATLVCVLAALFLLFVTVPAKRADSRAFATASACVGDEPALECRKTIEGTVKGTETVPRGKTTHYWLTITGRGGDTHRAEMNGPSSVFGRVKPGDSVKATYWRGKIRFVDFRGTVQLTADQPKDAYRLPFACGMGLLALGGTFAWLTYWMVRQVGRHPARYAWQATVLPCAGVLTGIVAFLAPMVTDTMPTALVLTGAGAVPVILGALWRIRVRRRQSEEFEIAPVVPEREECVEGGVAARTPYRGELIGAYLVVGPGLLAVTPDPEGRALRRVLPRTLVVERVRVPYWSDPSGVTAETRGWRKALRQVVLVCRDGADEVLIGVQRKHVPWVLGALGALQGQAAAGEPQAAAASESRA</sequence>
<evidence type="ECO:0000313" key="2">
    <source>
        <dbReference type="EMBL" id="MEV4924055.1"/>
    </source>
</evidence>
<keyword evidence="1" id="KW-1133">Transmembrane helix</keyword>
<comment type="caution">
    <text evidence="2">The sequence shown here is derived from an EMBL/GenBank/DDBJ whole genome shotgun (WGS) entry which is preliminary data.</text>
</comment>
<keyword evidence="3" id="KW-1185">Reference proteome</keyword>
<gene>
    <name evidence="2" type="ORF">AB0L03_14605</name>
</gene>
<keyword evidence="1" id="KW-0472">Membrane</keyword>
<reference evidence="2 3" key="1">
    <citation type="submission" date="2024-06" db="EMBL/GenBank/DDBJ databases">
        <title>The Natural Products Discovery Center: Release of the First 8490 Sequenced Strains for Exploring Actinobacteria Biosynthetic Diversity.</title>
        <authorList>
            <person name="Kalkreuter E."/>
            <person name="Kautsar S.A."/>
            <person name="Yang D."/>
            <person name="Bader C.D."/>
            <person name="Teijaro C.N."/>
            <person name="Fluegel L."/>
            <person name="Davis C.M."/>
            <person name="Simpson J.R."/>
            <person name="Lauterbach L."/>
            <person name="Steele A.D."/>
            <person name="Gui C."/>
            <person name="Meng S."/>
            <person name="Li G."/>
            <person name="Viehrig K."/>
            <person name="Ye F."/>
            <person name="Su P."/>
            <person name="Kiefer A.F."/>
            <person name="Nichols A."/>
            <person name="Cepeda A.J."/>
            <person name="Yan W."/>
            <person name="Fan B."/>
            <person name="Jiang Y."/>
            <person name="Adhikari A."/>
            <person name="Zheng C.-J."/>
            <person name="Schuster L."/>
            <person name="Cowan T.M."/>
            <person name="Smanski M.J."/>
            <person name="Chevrette M.G."/>
            <person name="De Carvalho L.P.S."/>
            <person name="Shen B."/>
        </authorList>
    </citation>
    <scope>NUCLEOTIDE SEQUENCE [LARGE SCALE GENOMIC DNA]</scope>
    <source>
        <strain evidence="2 3">NPDC053791</strain>
    </source>
</reference>
<protein>
    <recommendedName>
        <fullName evidence="4">Integral membrane protein</fullName>
    </recommendedName>
</protein>
<dbReference type="EMBL" id="JBFASG010000011">
    <property type="protein sequence ID" value="MEV4924055.1"/>
    <property type="molecule type" value="Genomic_DNA"/>
</dbReference>
<feature type="transmembrane region" description="Helical" evidence="1">
    <location>
        <begin position="147"/>
        <end position="168"/>
    </location>
</feature>
<keyword evidence="1" id="KW-0812">Transmembrane</keyword>
<dbReference type="Proteomes" id="UP001552479">
    <property type="component" value="Unassembled WGS sequence"/>
</dbReference>
<proteinExistence type="predicted"/>
<evidence type="ECO:0000313" key="3">
    <source>
        <dbReference type="Proteomes" id="UP001552479"/>
    </source>
</evidence>
<evidence type="ECO:0000256" key="1">
    <source>
        <dbReference type="SAM" id="Phobius"/>
    </source>
</evidence>
<dbReference type="RefSeq" id="WP_366088161.1">
    <property type="nucleotide sequence ID" value="NZ_JBFASG010000011.1"/>
</dbReference>
<feature type="transmembrane region" description="Helical" evidence="1">
    <location>
        <begin position="180"/>
        <end position="201"/>
    </location>
</feature>
<feature type="transmembrane region" description="Helical" evidence="1">
    <location>
        <begin position="207"/>
        <end position="228"/>
    </location>
</feature>
<evidence type="ECO:0008006" key="4">
    <source>
        <dbReference type="Google" id="ProtNLM"/>
    </source>
</evidence>